<evidence type="ECO:0008006" key="5">
    <source>
        <dbReference type="Google" id="ProtNLM"/>
    </source>
</evidence>
<feature type="signal peptide" evidence="2">
    <location>
        <begin position="1"/>
        <end position="27"/>
    </location>
</feature>
<dbReference type="RefSeq" id="WP_190187716.1">
    <property type="nucleotide sequence ID" value="NZ_BMVP01000024.1"/>
</dbReference>
<evidence type="ECO:0000313" key="4">
    <source>
        <dbReference type="Proteomes" id="UP000642673"/>
    </source>
</evidence>
<accession>A0ABQ3F3N4</accession>
<feature type="region of interest" description="Disordered" evidence="1">
    <location>
        <begin position="101"/>
        <end position="125"/>
    </location>
</feature>
<feature type="chain" id="PRO_5045913041" description="Secreted protein" evidence="2">
    <location>
        <begin position="28"/>
        <end position="153"/>
    </location>
</feature>
<comment type="caution">
    <text evidence="3">The sequence shown here is derived from an EMBL/GenBank/DDBJ whole genome shotgun (WGS) entry which is preliminary data.</text>
</comment>
<reference evidence="4" key="1">
    <citation type="journal article" date="2019" name="Int. J. Syst. Evol. Microbiol.">
        <title>The Global Catalogue of Microorganisms (GCM) 10K type strain sequencing project: providing services to taxonomists for standard genome sequencing and annotation.</title>
        <authorList>
            <consortium name="The Broad Institute Genomics Platform"/>
            <consortium name="The Broad Institute Genome Sequencing Center for Infectious Disease"/>
            <person name="Wu L."/>
            <person name="Ma J."/>
        </authorList>
    </citation>
    <scope>NUCLEOTIDE SEQUENCE [LARGE SCALE GENOMIC DNA]</scope>
    <source>
        <strain evidence="4">JCM 4738</strain>
    </source>
</reference>
<feature type="compositionally biased region" description="Polar residues" evidence="1">
    <location>
        <begin position="112"/>
        <end position="125"/>
    </location>
</feature>
<proteinExistence type="predicted"/>
<gene>
    <name evidence="3" type="ORF">GCM10010347_63770</name>
</gene>
<evidence type="ECO:0000313" key="3">
    <source>
        <dbReference type="EMBL" id="GHB84081.1"/>
    </source>
</evidence>
<dbReference type="Proteomes" id="UP000642673">
    <property type="component" value="Unassembled WGS sequence"/>
</dbReference>
<protein>
    <recommendedName>
        <fullName evidence="5">Secreted protein</fullName>
    </recommendedName>
</protein>
<sequence>MRLKRKCAVIGATVASAVIMCAGGASAQESDGLLGAVANVLNGPALFNICQTAHGNATCDQRASQTSSSTSPAPTQRVVVTENGQVPPGSALGPIVQCPTGTEPVSGGADPSNDQVSRISRSHPSGNGWFTVVANEGQFPIDVTYYAICETSA</sequence>
<keyword evidence="2" id="KW-0732">Signal</keyword>
<name>A0ABQ3F3N4_9ACTN</name>
<keyword evidence="4" id="KW-1185">Reference proteome</keyword>
<evidence type="ECO:0000256" key="1">
    <source>
        <dbReference type="SAM" id="MobiDB-lite"/>
    </source>
</evidence>
<organism evidence="3 4">
    <name type="scientific">Streptomyces cirratus</name>
    <dbReference type="NCBI Taxonomy" id="68187"/>
    <lineage>
        <taxon>Bacteria</taxon>
        <taxon>Bacillati</taxon>
        <taxon>Actinomycetota</taxon>
        <taxon>Actinomycetes</taxon>
        <taxon>Kitasatosporales</taxon>
        <taxon>Streptomycetaceae</taxon>
        <taxon>Streptomyces</taxon>
    </lineage>
</organism>
<dbReference type="EMBL" id="BMVP01000024">
    <property type="protein sequence ID" value="GHB84081.1"/>
    <property type="molecule type" value="Genomic_DNA"/>
</dbReference>
<evidence type="ECO:0000256" key="2">
    <source>
        <dbReference type="SAM" id="SignalP"/>
    </source>
</evidence>